<dbReference type="EMBL" id="FOQD01000016">
    <property type="protein sequence ID" value="SFJ19540.1"/>
    <property type="molecule type" value="Genomic_DNA"/>
</dbReference>
<organism evidence="2 3">
    <name type="scientific">Planctomicrobium piriforme</name>
    <dbReference type="NCBI Taxonomy" id="1576369"/>
    <lineage>
        <taxon>Bacteria</taxon>
        <taxon>Pseudomonadati</taxon>
        <taxon>Planctomycetota</taxon>
        <taxon>Planctomycetia</taxon>
        <taxon>Planctomycetales</taxon>
        <taxon>Planctomycetaceae</taxon>
        <taxon>Planctomicrobium</taxon>
    </lineage>
</organism>
<gene>
    <name evidence="2" type="ORF">SAMN05421753_116117</name>
</gene>
<name>A0A1I3PDZ0_9PLAN</name>
<protein>
    <submittedName>
        <fullName evidence="2">Uncharacterized protein</fullName>
    </submittedName>
</protein>
<evidence type="ECO:0000313" key="2">
    <source>
        <dbReference type="EMBL" id="SFJ19540.1"/>
    </source>
</evidence>
<keyword evidence="3" id="KW-1185">Reference proteome</keyword>
<keyword evidence="1" id="KW-0732">Signal</keyword>
<accession>A0A1I3PDZ0</accession>
<dbReference type="Proteomes" id="UP000199518">
    <property type="component" value="Unassembled WGS sequence"/>
</dbReference>
<feature type="chain" id="PRO_5011699010" evidence="1">
    <location>
        <begin position="22"/>
        <end position="151"/>
    </location>
</feature>
<reference evidence="3" key="1">
    <citation type="submission" date="2016-10" db="EMBL/GenBank/DDBJ databases">
        <authorList>
            <person name="Varghese N."/>
            <person name="Submissions S."/>
        </authorList>
    </citation>
    <scope>NUCLEOTIDE SEQUENCE [LARGE SCALE GENOMIC DNA]</scope>
    <source>
        <strain evidence="3">DSM 26348</strain>
    </source>
</reference>
<proteinExistence type="predicted"/>
<sequence length="151" mass="16187">MRRVNSAAWAAILMGAGYLMGAGQLSLPAVTAQDAADPTAMKIHNVHRSLLDAKDALETDGKYTAITDGLNAFLILSGGGNAKEDLESGRGVDPDTFAALYAGRATPEIAPLLGVNEQGQITYNNEVIRMYSKSRLQKAFADRLKFVELEM</sequence>
<dbReference type="AlphaFoldDB" id="A0A1I3PDZ0"/>
<feature type="signal peptide" evidence="1">
    <location>
        <begin position="1"/>
        <end position="21"/>
    </location>
</feature>
<evidence type="ECO:0000313" key="3">
    <source>
        <dbReference type="Proteomes" id="UP000199518"/>
    </source>
</evidence>
<dbReference type="RefSeq" id="WP_139228595.1">
    <property type="nucleotide sequence ID" value="NZ_FOQD01000016.1"/>
</dbReference>
<dbReference type="OrthoDB" id="215220at2"/>
<dbReference type="STRING" id="1576369.SAMN05421753_116117"/>
<evidence type="ECO:0000256" key="1">
    <source>
        <dbReference type="SAM" id="SignalP"/>
    </source>
</evidence>